<feature type="compositionally biased region" description="Acidic residues" evidence="1">
    <location>
        <begin position="902"/>
        <end position="926"/>
    </location>
</feature>
<feature type="chain" id="PRO_5045311516" evidence="2">
    <location>
        <begin position="17"/>
        <end position="1757"/>
    </location>
</feature>
<dbReference type="Proteomes" id="UP001162891">
    <property type="component" value="Chromosome"/>
</dbReference>
<keyword evidence="2" id="KW-0732">Signal</keyword>
<name>A0ABM7WUM2_9BACT</name>
<reference evidence="4" key="1">
    <citation type="journal article" date="2022" name="Int. J. Syst. Evol. Microbiol.">
        <title>Anaeromyxobacter oryzae sp. nov., Anaeromyxobacter diazotrophicus sp. nov. and Anaeromyxobacter paludicola sp. nov., isolated from paddy soils.</title>
        <authorList>
            <person name="Itoh H."/>
            <person name="Xu Z."/>
            <person name="Mise K."/>
            <person name="Masuda Y."/>
            <person name="Ushijima N."/>
            <person name="Hayakawa C."/>
            <person name="Shiratori Y."/>
            <person name="Senoo K."/>
        </authorList>
    </citation>
    <scope>NUCLEOTIDE SEQUENCE [LARGE SCALE GENOMIC DNA]</scope>
    <source>
        <strain evidence="4">Red232</strain>
    </source>
</reference>
<dbReference type="RefSeq" id="WP_248360980.1">
    <property type="nucleotide sequence ID" value="NZ_AP025591.1"/>
</dbReference>
<organism evidence="3 4">
    <name type="scientific">Anaeromyxobacter oryzae</name>
    <dbReference type="NCBI Taxonomy" id="2918170"/>
    <lineage>
        <taxon>Bacteria</taxon>
        <taxon>Pseudomonadati</taxon>
        <taxon>Myxococcota</taxon>
        <taxon>Myxococcia</taxon>
        <taxon>Myxococcales</taxon>
        <taxon>Cystobacterineae</taxon>
        <taxon>Anaeromyxobacteraceae</taxon>
        <taxon>Anaeromyxobacter</taxon>
    </lineage>
</organism>
<evidence type="ECO:0000313" key="4">
    <source>
        <dbReference type="Proteomes" id="UP001162891"/>
    </source>
</evidence>
<feature type="compositionally biased region" description="Low complexity" evidence="1">
    <location>
        <begin position="954"/>
        <end position="972"/>
    </location>
</feature>
<feature type="signal peptide" evidence="2">
    <location>
        <begin position="1"/>
        <end position="16"/>
    </location>
</feature>
<proteinExistence type="predicted"/>
<evidence type="ECO:0000313" key="3">
    <source>
        <dbReference type="EMBL" id="BDG03196.1"/>
    </source>
</evidence>
<sequence length="1757" mass="181692">MLHLAVLLAAFLPAAAVSPARVPAHGRQTATLTVERPGMVRLATSGGGGTACTVVDQLRGPFAASGAAGRTDCAQDLLLDAGPYRLLLDSREKGQGEVAVQAALFADVNTPPARLEPGAPVEAELPDGKQASWWIHLDRRAPVTVRVAGRTAGAVHLWRGGAWREPLEPLHSTVEPLPGQPIHEWWLEGVLEAGDYLLTAYGTGALRFTRGEEHARLAVQYGLPAPADRAVRVRLPPSGAAAFALGAGRLGAVLTVTAPGPGPARLSLHPLGPEGSRMGEQEGGCEVSPKALVPECGAWSGDGEGHVLVVRGPPGAEAEVRWAPLGASPRMVDGEYRGPERRVALEPLAAGEWLVGVHDVPADRDAAPLGCALERQPESGGPREIVAWDVPRVAATHGWRRAFNYAREASLWFEVVAPGEYAISAQRATCELYRVSGEGERLDGAPKACALQRRLAPGIYELRLRGGRDGIEEVAIAPRGAPIREAPARAGCAMRVAVATGQRYALLSSRTGGAFARGLVARRLPLALERALPVEVHAGETLTLPVDARGPIRVATPGGSPAGCWLARGGAGTWRDGACWLQASGSDELSITARPEAPLAAWIGRPVETLPPPAAPRPWTPAPAELATLALERPARLDLGPGEDHAFVFDVVEAGLYDVGTEGLLRTRCALRTPALARLAEDVAGGRGRNCLVSAWLRPGRYLVSVRAEAPSHGRATVVLGRRTARDLARVAADGELFHRVPAGELVRARLAAPAAGAFELSTAAPGAELRCRVEDATGWPLAPVPGPCRVTLDLPAGEVVLAQLPLSVESRRRTAIVRARPPEVLRGETPHTLAFWTRYAVELGKAGRDELRFDVPAEMDVSILLTNEMMGRLYRDGEVDPFAIVPPAESATPAAIPDAPEAAEGEAEHETDDAEQEGTAEDETGDAVGDAAAPLTPALFPRSRGGGGALPDTATSRTESARAASRTSTPRGPEGFRIHLAPGRYQLVAEHARGDVAIAYEVQLTSDVLAPGMARDVKVPARLAVRVPADGTLRLRTRGDADVRCRLLDGGGRVVAESSEVGEDWNCGFAEPVARGDHLLVIESETRTSGTTRVVLEEPAPVEAGALAEGTSYSVGPGVLAAALPAPAGDAVLDVALDGPVSCAIEDETGRVLFRAGAPAPCRAILAPAGRPLRLRAWTLDRPAAAVGHVRARPVAALEGGKVGAAQAARARVERPGRYRTGEGVLCLAGSAAGALAPCGPEVSLDEGPIVLAGLGYVKVALEEQTADVEKGSEATVALGRGPWLQRQVSRGAALHVAAVSVPPGEPSVPACRLDARDPKEVAGIFTVGPGSCFAAAGLAQGAVLALRAGAPVEARLWRAAIPLPDAVPLAPGRHRLEGTGGVRRLALPEGPVRAELLLPPEAWAVLLADGAARDLCGPAGTLARCVLTTASRAELVVVAPGERRVEAEVTRLAAPPPPAVLAGLLEEVAPLPGVRVLRVPPATVERRIRIDGGLRCTIAQDDGGRSGSCTATLAPGVGALVTIEHGGGPLRAVVGGAGDALAAAGGPLPSSPSPVAPGQAVRLEGAAVDVAVALGAEAAVHVRADGGVCVLAPAAAAPVVEGLGDGCRLDRVLPAGTHRLRVRAFAGRPLAGALAVTTEPVLPLAEGVGPETWIGPGEARVFRFTVASSGKVGLGVREEAETLACTVTDAADRALGEGCQALLALEKGSYLLAVRAPPGAPPARFRPVLLGLAGAETGVPEDVLRDLFQRIGELP</sequence>
<accession>A0ABM7WUM2</accession>
<feature type="compositionally biased region" description="Low complexity" evidence="1">
    <location>
        <begin position="892"/>
        <end position="901"/>
    </location>
</feature>
<dbReference type="EMBL" id="AP025591">
    <property type="protein sequence ID" value="BDG03196.1"/>
    <property type="molecule type" value="Genomic_DNA"/>
</dbReference>
<evidence type="ECO:0000256" key="1">
    <source>
        <dbReference type="SAM" id="MobiDB-lite"/>
    </source>
</evidence>
<protein>
    <submittedName>
        <fullName evidence="3">Uncharacterized protein</fullName>
    </submittedName>
</protein>
<keyword evidence="4" id="KW-1185">Reference proteome</keyword>
<evidence type="ECO:0000256" key="2">
    <source>
        <dbReference type="SAM" id="SignalP"/>
    </source>
</evidence>
<feature type="region of interest" description="Disordered" evidence="1">
    <location>
        <begin position="892"/>
        <end position="978"/>
    </location>
</feature>
<gene>
    <name evidence="3" type="ORF">AMOR_21920</name>
</gene>